<reference evidence="2 4" key="1">
    <citation type="submission" date="2013-07" db="EMBL/GenBank/DDBJ databases">
        <authorList>
            <person name="Genoscope - CEA"/>
        </authorList>
    </citation>
    <scope>NUCLEOTIDE SEQUENCE [LARGE SCALE GENOMIC DNA]</scope>
    <source>
        <strain evidence="2">FRM16</strain>
        <strain evidence="4">FRM16 / DSM 17909</strain>
    </source>
</reference>
<evidence type="ECO:0000313" key="4">
    <source>
        <dbReference type="Proteomes" id="UP000032721"/>
    </source>
</evidence>
<organism evidence="2 4">
    <name type="scientific">Xenorhabdus doucetiae</name>
    <dbReference type="NCBI Taxonomy" id="351671"/>
    <lineage>
        <taxon>Bacteria</taxon>
        <taxon>Pseudomonadati</taxon>
        <taxon>Pseudomonadota</taxon>
        <taxon>Gammaproteobacteria</taxon>
        <taxon>Enterobacterales</taxon>
        <taxon>Morganellaceae</taxon>
        <taxon>Xenorhabdus</taxon>
    </lineage>
</organism>
<dbReference type="HOGENOM" id="CLU_2383601_0_0_6"/>
<keyword evidence="1" id="KW-0732">Signal</keyword>
<name>A0A068QT62_9GAMM</name>
<accession>A0A068QT62</accession>
<keyword evidence="5" id="KW-1185">Reference proteome</keyword>
<evidence type="ECO:0000313" key="3">
    <source>
        <dbReference type="EMBL" id="TYP10800.1"/>
    </source>
</evidence>
<dbReference type="EMBL" id="VNHN01000014">
    <property type="protein sequence ID" value="TYP10800.1"/>
    <property type="molecule type" value="Genomic_DNA"/>
</dbReference>
<protein>
    <recommendedName>
        <fullName evidence="6">Antimicrobial protein</fullName>
    </recommendedName>
</protein>
<proteinExistence type="predicted"/>
<evidence type="ECO:0008006" key="6">
    <source>
        <dbReference type="Google" id="ProtNLM"/>
    </source>
</evidence>
<dbReference type="EMBL" id="FO704550">
    <property type="protein sequence ID" value="CDG17811.1"/>
    <property type="molecule type" value="Genomic_DNA"/>
</dbReference>
<dbReference type="Proteomes" id="UP000032721">
    <property type="component" value="Chromosome"/>
</dbReference>
<sequence>MFKKLLTVGALATALIGGIGTASASKYCNPQDPAPMGGGKYYRFVSNPSNNFANVFTENTKFGKITWHFKERLGSCEFHTGRTAFQAYYEGRISG</sequence>
<evidence type="ECO:0000313" key="5">
    <source>
        <dbReference type="Proteomes" id="UP000324170"/>
    </source>
</evidence>
<gene>
    <name evidence="3" type="ORF">LY16_01184</name>
    <name evidence="2" type="ORF">XDD1_2112</name>
</gene>
<reference evidence="3 5" key="2">
    <citation type="submission" date="2019-07" db="EMBL/GenBank/DDBJ databases">
        <title>Genomic Encyclopedia of Type Strains, Phase I: the one thousand microbial genomes (KMG-I) project.</title>
        <authorList>
            <person name="Kyrpides N."/>
        </authorList>
    </citation>
    <scope>NUCLEOTIDE SEQUENCE [LARGE SCALE GENOMIC DNA]</scope>
    <source>
        <strain evidence="3 5">DSM 17909</strain>
    </source>
</reference>
<dbReference type="RefSeq" id="WP_045970746.1">
    <property type="nucleotide sequence ID" value="NZ_CAWMED010000001.1"/>
</dbReference>
<dbReference type="Proteomes" id="UP000324170">
    <property type="component" value="Unassembled WGS sequence"/>
</dbReference>
<evidence type="ECO:0000256" key="1">
    <source>
        <dbReference type="SAM" id="SignalP"/>
    </source>
</evidence>
<dbReference type="AlphaFoldDB" id="A0A068QT62"/>
<feature type="signal peptide" evidence="1">
    <location>
        <begin position="1"/>
        <end position="24"/>
    </location>
</feature>
<evidence type="ECO:0000313" key="2">
    <source>
        <dbReference type="EMBL" id="CDG17811.1"/>
    </source>
</evidence>
<dbReference type="KEGG" id="xdo:XDD1_2112"/>
<dbReference type="OrthoDB" id="6448059at2"/>
<feature type="chain" id="PRO_5001652198" description="Antimicrobial protein" evidence="1">
    <location>
        <begin position="25"/>
        <end position="95"/>
    </location>
</feature>